<evidence type="ECO:0000313" key="3">
    <source>
        <dbReference type="Proteomes" id="UP000008748"/>
    </source>
</evidence>
<gene>
    <name evidence="2" type="ORF">ME7_01467</name>
</gene>
<dbReference type="Proteomes" id="UP000008748">
    <property type="component" value="Unassembled WGS sequence"/>
</dbReference>
<dbReference type="SMART" id="SM00287">
    <property type="entry name" value="SH3b"/>
    <property type="match status" value="1"/>
</dbReference>
<proteinExistence type="predicted"/>
<dbReference type="Gene3D" id="2.30.30.40">
    <property type="entry name" value="SH3 Domains"/>
    <property type="match status" value="1"/>
</dbReference>
<dbReference type="PATRIC" id="fig|1094552.3.peg.1636"/>
<evidence type="ECO:0000313" key="2">
    <source>
        <dbReference type="EMBL" id="EJF74329.1"/>
    </source>
</evidence>
<dbReference type="InterPro" id="IPR003646">
    <property type="entry name" value="SH3-like_bac-type"/>
</dbReference>
<keyword evidence="3" id="KW-1185">Reference proteome</keyword>
<feature type="domain" description="SH3b" evidence="1">
    <location>
        <begin position="31"/>
        <end position="95"/>
    </location>
</feature>
<accession>J0PVZ2</accession>
<evidence type="ECO:0000259" key="1">
    <source>
        <dbReference type="PROSITE" id="PS51781"/>
    </source>
</evidence>
<dbReference type="Pfam" id="PF08239">
    <property type="entry name" value="SH3_3"/>
    <property type="match status" value="1"/>
</dbReference>
<comment type="caution">
    <text evidence="2">The sequence shown here is derived from an EMBL/GenBank/DDBJ whole genome shotgun (WGS) entry which is preliminary data.</text>
</comment>
<dbReference type="PROSITE" id="PS51781">
    <property type="entry name" value="SH3B"/>
    <property type="match status" value="1"/>
</dbReference>
<dbReference type="RefSeq" id="WP_006590380.1">
    <property type="nucleotide sequence ID" value="NZ_JH725079.1"/>
</dbReference>
<name>J0PVZ2_9HYPH</name>
<organism evidence="2 3">
    <name type="scientific">Bartonella birtlesii LL-WM9</name>
    <dbReference type="NCBI Taxonomy" id="1094552"/>
    <lineage>
        <taxon>Bacteria</taxon>
        <taxon>Pseudomonadati</taxon>
        <taxon>Pseudomonadota</taxon>
        <taxon>Alphaproteobacteria</taxon>
        <taxon>Hyphomicrobiales</taxon>
        <taxon>Bartonellaceae</taxon>
        <taxon>Bartonella</taxon>
    </lineage>
</organism>
<dbReference type="HOGENOM" id="CLU_1264862_0_0_5"/>
<dbReference type="AlphaFoldDB" id="J0PVZ2"/>
<protein>
    <recommendedName>
        <fullName evidence="1">SH3b domain-containing protein</fullName>
    </recommendedName>
</protein>
<dbReference type="EMBL" id="AIMC01000043">
    <property type="protein sequence ID" value="EJF74329.1"/>
    <property type="molecule type" value="Genomic_DNA"/>
</dbReference>
<sequence>MLKKNFLSTTMILLAVGGLGLGMTVSHAVAGTVARVASGKAVLRTGPAKAYKVIATIPMGGKVQIHGCLSNKAWCSLRYNGKDGWVLAHYVNVNNVPTISFAHMRVKPHSMIKTQKGKVKQATPRFKSMKVPQKTRKNVQKLYRTDMIIDSTGVKKRDERTIFNPSPKAQGVSVKHVNAYNPFFPEDVNFKNFERNETRYRIVTYPAP</sequence>
<reference evidence="2 3" key="1">
    <citation type="submission" date="2012-03" db="EMBL/GenBank/DDBJ databases">
        <title>The Genome Sequence of Bartonella birtlesii LL-WM9.</title>
        <authorList>
            <consortium name="The Broad Institute Genome Sequencing Platform"/>
            <consortium name="The Broad Institute Genome Sequencing Center for Infectious Disease"/>
            <person name="Feldgarden M."/>
            <person name="Kirby J."/>
            <person name="Kosoy M."/>
            <person name="Birtles R."/>
            <person name="Probert W.S."/>
            <person name="Chiaraviglio L."/>
            <person name="Young S.K."/>
            <person name="Zeng Q."/>
            <person name="Gargeya S."/>
            <person name="Fitzgerald M."/>
            <person name="Haas B."/>
            <person name="Abouelleil A."/>
            <person name="Alvarado L."/>
            <person name="Arachchi H.M."/>
            <person name="Berlin A."/>
            <person name="Chapman S.B."/>
            <person name="Gearin G."/>
            <person name="Goldberg J."/>
            <person name="Griggs A."/>
            <person name="Gujja S."/>
            <person name="Hansen M."/>
            <person name="Heiman D."/>
            <person name="Howarth C."/>
            <person name="Larimer J."/>
            <person name="Lui A."/>
            <person name="MacDonald P.J.P."/>
            <person name="McCowen C."/>
            <person name="Montmayeur A."/>
            <person name="Murphy C."/>
            <person name="Neiman D."/>
            <person name="Pearson M."/>
            <person name="Priest M."/>
            <person name="Roberts A."/>
            <person name="Saif S."/>
            <person name="Shea T."/>
            <person name="Sisk P."/>
            <person name="Stolte C."/>
            <person name="Sykes S."/>
            <person name="Wortman J."/>
            <person name="Nusbaum C."/>
            <person name="Birren B."/>
        </authorList>
    </citation>
    <scope>NUCLEOTIDE SEQUENCE [LARGE SCALE GENOMIC DNA]</scope>
    <source>
        <strain evidence="2 3">LL-WM9</strain>
    </source>
</reference>